<organism evidence="1 2">
    <name type="scientific">Panagrolaimus sp. JU765</name>
    <dbReference type="NCBI Taxonomy" id="591449"/>
    <lineage>
        <taxon>Eukaryota</taxon>
        <taxon>Metazoa</taxon>
        <taxon>Ecdysozoa</taxon>
        <taxon>Nematoda</taxon>
        <taxon>Chromadorea</taxon>
        <taxon>Rhabditida</taxon>
        <taxon>Tylenchina</taxon>
        <taxon>Panagrolaimomorpha</taxon>
        <taxon>Panagrolaimoidea</taxon>
        <taxon>Panagrolaimidae</taxon>
        <taxon>Panagrolaimus</taxon>
    </lineage>
</organism>
<evidence type="ECO:0000313" key="2">
    <source>
        <dbReference type="WBParaSite" id="JU765_v2.g6869.t1"/>
    </source>
</evidence>
<accession>A0AC34RGZ3</accession>
<evidence type="ECO:0000313" key="1">
    <source>
        <dbReference type="Proteomes" id="UP000887576"/>
    </source>
</evidence>
<dbReference type="Proteomes" id="UP000887576">
    <property type="component" value="Unplaced"/>
</dbReference>
<name>A0AC34RGZ3_9BILA</name>
<sequence length="526" mass="57155">MKLLAVILFFSLIGYLDACQCQINQTVKYDISSTQISEPSNSGTFGDTSCAPIDCTSTITITPPDGGQMYGGNITIVGCDGLNGDNYLVVYSGDQVVRNFTSCPNTPYYLAADTSNIINFSFHIKNNISFTGFVFPIPAIAPPTTTPTVATTTPYPGPYSSNPATQRVDLIVALDFNKANTFFNQSKQFLQDITPLFSYNSQDPNILYPNTTHPYARLSLMRFDGIGSPPFAAYPWSLDQTSLIQNLGTGGGQFPGKAKVFTALRSAFGYMNLYGFKFRENTQRVLVYFAGTDCNEEDDVTNITQLINQFNLKVIVVNMDTSKTFTQANFPCLKQLTGTASNVATSYNYKGTGPDLKSFITTVYQDGNSICNRENPQTKDPSQGTAIYQIPLPNDNSANPAVYCNYMTNVQKYAGDGDASHYIQVLFTNVSTVYGSDTITIDINGTAVALLSGQYAYSPYYCLPAGNGIVGVTFKSSGGTVLSGYTTYVNTYASKESCTAAPASTTTPTGFAKTVEYRLMPLNKFF</sequence>
<dbReference type="WBParaSite" id="JU765_v2.g6869.t1">
    <property type="protein sequence ID" value="JU765_v2.g6869.t1"/>
    <property type="gene ID" value="JU765_v2.g6869"/>
</dbReference>
<protein>
    <submittedName>
        <fullName evidence="2">VWFA domain-containing protein</fullName>
    </submittedName>
</protein>
<proteinExistence type="predicted"/>
<reference evidence="2" key="1">
    <citation type="submission" date="2022-11" db="UniProtKB">
        <authorList>
            <consortium name="WormBaseParasite"/>
        </authorList>
    </citation>
    <scope>IDENTIFICATION</scope>
</reference>